<name>A0ABU7XM09_9FLAO</name>
<evidence type="ECO:0000256" key="1">
    <source>
        <dbReference type="SAM" id="SignalP"/>
    </source>
</evidence>
<feature type="signal peptide" evidence="1">
    <location>
        <begin position="1"/>
        <end position="23"/>
    </location>
</feature>
<feature type="chain" id="PRO_5047456595" description="Outer membrane lipoprotein-sorting protein" evidence="1">
    <location>
        <begin position="24"/>
        <end position="241"/>
    </location>
</feature>
<dbReference type="EMBL" id="JAODOP010000001">
    <property type="protein sequence ID" value="MEF3831743.1"/>
    <property type="molecule type" value="Genomic_DNA"/>
</dbReference>
<accession>A0ABU7XM09</accession>
<keyword evidence="3" id="KW-1185">Reference proteome</keyword>
<evidence type="ECO:0000313" key="3">
    <source>
        <dbReference type="Proteomes" id="UP001337305"/>
    </source>
</evidence>
<protein>
    <recommendedName>
        <fullName evidence="4">Outer membrane lipoprotein-sorting protein</fullName>
    </recommendedName>
</protein>
<reference evidence="2 3" key="1">
    <citation type="submission" date="2022-09" db="EMBL/GenBank/DDBJ databases">
        <title>Genome sequencing of Flavivirga sp. MEBiC05379.</title>
        <authorList>
            <person name="Oh H.-M."/>
            <person name="Kwon K.K."/>
            <person name="Park M.J."/>
            <person name="Yang S.-H."/>
        </authorList>
    </citation>
    <scope>NUCLEOTIDE SEQUENCE [LARGE SCALE GENOMIC DNA]</scope>
    <source>
        <strain evidence="2 3">MEBiC05379</strain>
    </source>
</reference>
<sequence>MSRKMNYYLSLVLLFLGSLEIQAQQPTAAESLAKVETYYKTAKTFNLQVKYNMYKGHTGNHLTESYEGTMTKNGAVSQIKILGSEIIQFPNAQLTINKANKTLVYNEISGKGLKKSPLDVSTFLNYYKETSTKVSGNMLVHEMVLKNNQMPIPYNKIVIYINKANHQLVKQELYLSTKVPFVDDNGKDTEDVARMEISFKHNKKTMAKAPRLKDYVLLEPNKKVRPTQAYAAYTITAPTNL</sequence>
<organism evidence="2 3">
    <name type="scientific">Flavivirga spongiicola</name>
    <dbReference type="NCBI Taxonomy" id="421621"/>
    <lineage>
        <taxon>Bacteria</taxon>
        <taxon>Pseudomonadati</taxon>
        <taxon>Bacteroidota</taxon>
        <taxon>Flavobacteriia</taxon>
        <taxon>Flavobacteriales</taxon>
        <taxon>Flavobacteriaceae</taxon>
        <taxon>Flavivirga</taxon>
    </lineage>
</organism>
<gene>
    <name evidence="2" type="ORF">N1F79_01250</name>
</gene>
<evidence type="ECO:0008006" key="4">
    <source>
        <dbReference type="Google" id="ProtNLM"/>
    </source>
</evidence>
<keyword evidence="1" id="KW-0732">Signal</keyword>
<dbReference type="Proteomes" id="UP001337305">
    <property type="component" value="Unassembled WGS sequence"/>
</dbReference>
<proteinExistence type="predicted"/>
<evidence type="ECO:0000313" key="2">
    <source>
        <dbReference type="EMBL" id="MEF3831743.1"/>
    </source>
</evidence>
<comment type="caution">
    <text evidence="2">The sequence shown here is derived from an EMBL/GenBank/DDBJ whole genome shotgun (WGS) entry which is preliminary data.</text>
</comment>
<dbReference type="RefSeq" id="WP_303308747.1">
    <property type="nucleotide sequence ID" value="NZ_JAODOP010000001.1"/>
</dbReference>